<name>A0ABV0NCW6_9TELE</name>
<dbReference type="Proteomes" id="UP001476798">
    <property type="component" value="Unassembled WGS sequence"/>
</dbReference>
<proteinExistence type="predicted"/>
<comment type="subcellular location">
    <subcellularLocation>
        <location evidence="1">Cytoplasm</location>
        <location evidence="1">Cytosol</location>
    </subcellularLocation>
</comment>
<evidence type="ECO:0000313" key="5">
    <source>
        <dbReference type="EMBL" id="MEQ2169204.1"/>
    </source>
</evidence>
<evidence type="ECO:0000259" key="4">
    <source>
        <dbReference type="PROSITE" id="PS51830"/>
    </source>
</evidence>
<feature type="region of interest" description="Disordered" evidence="3">
    <location>
        <begin position="1"/>
        <end position="24"/>
    </location>
</feature>
<sequence>MSVTDLDPSCLETGLEPGTKSQDDIPKPLDQFSVLHMDDCGDAVEDVSEVSSSHVKLTEPIFSPRAVLMRVGFPVKINCNMLIYRTNTAFLTLHVYLIPRDPALQQVDTCLSYGGPEILTCVQFC</sequence>
<comment type="caution">
    <text evidence="5">The sequence shown here is derived from an EMBL/GenBank/DDBJ whole genome shotgun (WGS) entry which is preliminary data.</text>
</comment>
<evidence type="ECO:0000256" key="3">
    <source>
        <dbReference type="SAM" id="MobiDB-lite"/>
    </source>
</evidence>
<evidence type="ECO:0000313" key="6">
    <source>
        <dbReference type="Proteomes" id="UP001476798"/>
    </source>
</evidence>
<protein>
    <recommendedName>
        <fullName evidence="4">FIIND domain-containing protein</fullName>
    </recommendedName>
</protein>
<dbReference type="Pfam" id="PF13553">
    <property type="entry name" value="FIIND"/>
    <property type="match status" value="1"/>
</dbReference>
<gene>
    <name evidence="5" type="ORF">GOODEAATRI_022778</name>
</gene>
<evidence type="ECO:0000256" key="1">
    <source>
        <dbReference type="ARBA" id="ARBA00004514"/>
    </source>
</evidence>
<feature type="domain" description="FIIND" evidence="4">
    <location>
        <begin position="1"/>
        <end position="125"/>
    </location>
</feature>
<keyword evidence="6" id="KW-1185">Reference proteome</keyword>
<dbReference type="PROSITE" id="PS51830">
    <property type="entry name" value="FIIND"/>
    <property type="match status" value="1"/>
</dbReference>
<organism evidence="5 6">
    <name type="scientific">Goodea atripinnis</name>
    <dbReference type="NCBI Taxonomy" id="208336"/>
    <lineage>
        <taxon>Eukaryota</taxon>
        <taxon>Metazoa</taxon>
        <taxon>Chordata</taxon>
        <taxon>Craniata</taxon>
        <taxon>Vertebrata</taxon>
        <taxon>Euteleostomi</taxon>
        <taxon>Actinopterygii</taxon>
        <taxon>Neopterygii</taxon>
        <taxon>Teleostei</taxon>
        <taxon>Neoteleostei</taxon>
        <taxon>Acanthomorphata</taxon>
        <taxon>Ovalentaria</taxon>
        <taxon>Atherinomorphae</taxon>
        <taxon>Cyprinodontiformes</taxon>
        <taxon>Goodeidae</taxon>
        <taxon>Goodea</taxon>
    </lineage>
</organism>
<keyword evidence="2" id="KW-0963">Cytoplasm</keyword>
<dbReference type="EMBL" id="JAHRIO010032352">
    <property type="protein sequence ID" value="MEQ2169204.1"/>
    <property type="molecule type" value="Genomic_DNA"/>
</dbReference>
<accession>A0ABV0NCW6</accession>
<dbReference type="InterPro" id="IPR025307">
    <property type="entry name" value="FIIND_dom"/>
</dbReference>
<reference evidence="5 6" key="1">
    <citation type="submission" date="2021-06" db="EMBL/GenBank/DDBJ databases">
        <authorList>
            <person name="Palmer J.M."/>
        </authorList>
    </citation>
    <scope>NUCLEOTIDE SEQUENCE [LARGE SCALE GENOMIC DNA]</scope>
    <source>
        <strain evidence="5 6">GA_2019</strain>
        <tissue evidence="5">Muscle</tissue>
    </source>
</reference>
<evidence type="ECO:0000256" key="2">
    <source>
        <dbReference type="ARBA" id="ARBA00022490"/>
    </source>
</evidence>